<dbReference type="Proteomes" id="UP001222770">
    <property type="component" value="Unassembled WGS sequence"/>
</dbReference>
<keyword evidence="3" id="KW-0813">Transport</keyword>
<accession>A0ABT6CF54</accession>
<feature type="transmembrane region" description="Helical" evidence="13">
    <location>
        <begin position="144"/>
        <end position="165"/>
    </location>
</feature>
<keyword evidence="16" id="KW-1185">Reference proteome</keyword>
<dbReference type="PANTHER" id="PTHR30529:SF1">
    <property type="entry name" value="CYTOCHROME B561 HOMOLOG 2"/>
    <property type="match status" value="1"/>
</dbReference>
<protein>
    <submittedName>
        <fullName evidence="15">Cytochrome b</fullName>
    </submittedName>
</protein>
<proteinExistence type="inferred from homology"/>
<evidence type="ECO:0000259" key="14">
    <source>
        <dbReference type="Pfam" id="PF01292"/>
    </source>
</evidence>
<evidence type="ECO:0000256" key="10">
    <source>
        <dbReference type="ARBA" id="ARBA00023004"/>
    </source>
</evidence>
<evidence type="ECO:0000256" key="3">
    <source>
        <dbReference type="ARBA" id="ARBA00022448"/>
    </source>
</evidence>
<organism evidence="15 16">
    <name type="scientific">Novosphingobium cyanobacteriorum</name>
    <dbReference type="NCBI Taxonomy" id="3024215"/>
    <lineage>
        <taxon>Bacteria</taxon>
        <taxon>Pseudomonadati</taxon>
        <taxon>Pseudomonadota</taxon>
        <taxon>Alphaproteobacteria</taxon>
        <taxon>Sphingomonadales</taxon>
        <taxon>Sphingomonadaceae</taxon>
        <taxon>Novosphingobium</taxon>
    </lineage>
</organism>
<sequence>MATTADYVRYNSVARALHWSIGVLILFNLFTGIFGEGLEKMWESMPVHKATGLLILLLSLVRFGWRLRWTTPDYPVDFNPGFRKFAAATHGTFYLLMLILPVTGWIFTSAGKYPLSFYGLFDWPKLALTKDMPIVGAAHETHEILGYAFAALVVLHVGAALYHHFALKDPTLRRML</sequence>
<keyword evidence="9 13" id="KW-1133">Transmembrane helix</keyword>
<evidence type="ECO:0000256" key="4">
    <source>
        <dbReference type="ARBA" id="ARBA00022475"/>
    </source>
</evidence>
<keyword evidence="7" id="KW-0479">Metal-binding</keyword>
<evidence type="ECO:0000256" key="1">
    <source>
        <dbReference type="ARBA" id="ARBA00001970"/>
    </source>
</evidence>
<feature type="transmembrane region" description="Helical" evidence="13">
    <location>
        <begin position="47"/>
        <end position="65"/>
    </location>
</feature>
<evidence type="ECO:0000256" key="11">
    <source>
        <dbReference type="ARBA" id="ARBA00023136"/>
    </source>
</evidence>
<dbReference type="RefSeq" id="WP_277275589.1">
    <property type="nucleotide sequence ID" value="NZ_JAROCY010000003.1"/>
</dbReference>
<dbReference type="SUPFAM" id="SSF81342">
    <property type="entry name" value="Transmembrane di-heme cytochromes"/>
    <property type="match status" value="1"/>
</dbReference>
<feature type="transmembrane region" description="Helical" evidence="13">
    <location>
        <begin position="16"/>
        <end position="35"/>
    </location>
</feature>
<keyword evidence="10" id="KW-0408">Iron</keyword>
<dbReference type="InterPro" id="IPR016174">
    <property type="entry name" value="Di-haem_cyt_TM"/>
</dbReference>
<name>A0ABT6CF54_9SPHN</name>
<evidence type="ECO:0000256" key="2">
    <source>
        <dbReference type="ARBA" id="ARBA00004651"/>
    </source>
</evidence>
<evidence type="ECO:0000313" key="16">
    <source>
        <dbReference type="Proteomes" id="UP001222770"/>
    </source>
</evidence>
<comment type="similarity">
    <text evidence="12">Belongs to the cytochrome b561 family.</text>
</comment>
<keyword evidence="8" id="KW-0249">Electron transport</keyword>
<evidence type="ECO:0000256" key="9">
    <source>
        <dbReference type="ARBA" id="ARBA00022989"/>
    </source>
</evidence>
<keyword evidence="5" id="KW-0349">Heme</keyword>
<dbReference type="Pfam" id="PF01292">
    <property type="entry name" value="Ni_hydr_CYTB"/>
    <property type="match status" value="1"/>
</dbReference>
<evidence type="ECO:0000256" key="8">
    <source>
        <dbReference type="ARBA" id="ARBA00022982"/>
    </source>
</evidence>
<comment type="caution">
    <text evidence="15">The sequence shown here is derived from an EMBL/GenBank/DDBJ whole genome shotgun (WGS) entry which is preliminary data.</text>
</comment>
<dbReference type="PANTHER" id="PTHR30529">
    <property type="entry name" value="CYTOCHROME B561"/>
    <property type="match status" value="1"/>
</dbReference>
<feature type="domain" description="Cytochrome b561 bacterial/Ni-hydrogenase" evidence="14">
    <location>
        <begin position="9"/>
        <end position="176"/>
    </location>
</feature>
<comment type="subcellular location">
    <subcellularLocation>
        <location evidence="2">Cell membrane</location>
        <topology evidence="2">Multi-pass membrane protein</topology>
    </subcellularLocation>
</comment>
<keyword evidence="4" id="KW-1003">Cell membrane</keyword>
<feature type="transmembrane region" description="Helical" evidence="13">
    <location>
        <begin position="85"/>
        <end position="107"/>
    </location>
</feature>
<evidence type="ECO:0000256" key="12">
    <source>
        <dbReference type="ARBA" id="ARBA00037975"/>
    </source>
</evidence>
<dbReference type="InterPro" id="IPR011577">
    <property type="entry name" value="Cyt_b561_bac/Ni-Hgenase"/>
</dbReference>
<evidence type="ECO:0000313" key="15">
    <source>
        <dbReference type="EMBL" id="MDF8332431.1"/>
    </source>
</evidence>
<dbReference type="Gene3D" id="1.20.950.20">
    <property type="entry name" value="Transmembrane di-heme cytochromes, Chain C"/>
    <property type="match status" value="1"/>
</dbReference>
<evidence type="ECO:0000256" key="7">
    <source>
        <dbReference type="ARBA" id="ARBA00022723"/>
    </source>
</evidence>
<dbReference type="InterPro" id="IPR052168">
    <property type="entry name" value="Cytochrome_b561_oxidase"/>
</dbReference>
<evidence type="ECO:0000256" key="6">
    <source>
        <dbReference type="ARBA" id="ARBA00022692"/>
    </source>
</evidence>
<gene>
    <name evidence="15" type="ORF">POM99_04390</name>
</gene>
<keyword evidence="6 13" id="KW-0812">Transmembrane</keyword>
<comment type="cofactor">
    <cofactor evidence="1">
        <name>heme b</name>
        <dbReference type="ChEBI" id="CHEBI:60344"/>
    </cofactor>
</comment>
<dbReference type="EMBL" id="JAROCY010000003">
    <property type="protein sequence ID" value="MDF8332431.1"/>
    <property type="molecule type" value="Genomic_DNA"/>
</dbReference>
<evidence type="ECO:0000256" key="5">
    <source>
        <dbReference type="ARBA" id="ARBA00022617"/>
    </source>
</evidence>
<reference evidence="15 16" key="1">
    <citation type="submission" date="2023-03" db="EMBL/GenBank/DDBJ databases">
        <title>Novosphingobium cyanobacteriorum sp. nov., isolated from a eutrophic reservoir during the Microcystis bloom period.</title>
        <authorList>
            <person name="Kang M."/>
            <person name="Le V."/>
            <person name="Ko S.-R."/>
            <person name="Lee S.-A."/>
            <person name="Ahn C.-Y."/>
        </authorList>
    </citation>
    <scope>NUCLEOTIDE SEQUENCE [LARGE SCALE GENOMIC DNA]</scope>
    <source>
        <strain evidence="15 16">HBC54</strain>
    </source>
</reference>
<evidence type="ECO:0000256" key="13">
    <source>
        <dbReference type="SAM" id="Phobius"/>
    </source>
</evidence>
<keyword evidence="11 13" id="KW-0472">Membrane</keyword>